<reference evidence="1" key="1">
    <citation type="submission" date="2011-01" db="EMBL/GenBank/DDBJ databases">
        <authorList>
            <person name="Muzny D."/>
            <person name="Qin X."/>
            <person name="Buhay C."/>
            <person name="Dugan-Rocha S."/>
            <person name="Ding Y."/>
            <person name="Chen G."/>
            <person name="Hawes A."/>
            <person name="Holder M."/>
            <person name="Jhangiani S."/>
            <person name="Johnson A."/>
            <person name="Khan Z."/>
            <person name="Li Z."/>
            <person name="Liu W."/>
            <person name="Liu X."/>
            <person name="Perez L."/>
            <person name="Shen H."/>
            <person name="Wang Q."/>
            <person name="Watt J."/>
            <person name="Xi L."/>
            <person name="Xin Y."/>
            <person name="Zhou J."/>
            <person name="Deng J."/>
            <person name="Jiang H."/>
            <person name="Liu Y."/>
            <person name="Qu J."/>
            <person name="Song X.-Z."/>
            <person name="Zhang L."/>
            <person name="Villasana D."/>
            <person name="Johnson A."/>
            <person name="Liu J."/>
            <person name="Liyanage D."/>
            <person name="Lorensuhewa L."/>
            <person name="Robinson T."/>
            <person name="Song A."/>
            <person name="Song B.-B."/>
            <person name="Dinh H."/>
            <person name="Thornton R."/>
            <person name="Coyle M."/>
            <person name="Francisco L."/>
            <person name="Jackson L."/>
            <person name="Javaid M."/>
            <person name="Korchina V."/>
            <person name="Kovar C."/>
            <person name="Mata R."/>
            <person name="Mathew T."/>
            <person name="Ngo R."/>
            <person name="Nguyen L."/>
            <person name="Nguyen N."/>
            <person name="Okwuonu G."/>
            <person name="Ongeri F."/>
            <person name="Pham C."/>
            <person name="Simmons D."/>
            <person name="Wilczek-Boney K."/>
            <person name="Hale W."/>
            <person name="Jakkamsetti A."/>
            <person name="Pham P."/>
            <person name="Ruth R."/>
            <person name="San Lucas F."/>
            <person name="Warren J."/>
            <person name="Zhang J."/>
            <person name="Zhao Z."/>
            <person name="Zhou C."/>
            <person name="Zhu D."/>
            <person name="Lee S."/>
            <person name="Bess C."/>
            <person name="Blankenburg K."/>
            <person name="Forbes L."/>
            <person name="Fu Q."/>
            <person name="Gubbala S."/>
            <person name="Hirani K."/>
            <person name="Jayaseelan J.C."/>
            <person name="Lara F."/>
            <person name="Munidasa M."/>
            <person name="Palculict T."/>
            <person name="Patil S."/>
            <person name="Pu L.-L."/>
            <person name="Saada N."/>
            <person name="Tang L."/>
            <person name="Weissenberger G."/>
            <person name="Zhu Y."/>
            <person name="Hemphill L."/>
            <person name="Shang Y."/>
            <person name="Youmans B."/>
            <person name="Ayvaz T."/>
            <person name="Ross M."/>
            <person name="Santibanez J."/>
            <person name="Aqrawi P."/>
            <person name="Gross S."/>
            <person name="Joshi V."/>
            <person name="Fowler G."/>
            <person name="Nazareth L."/>
            <person name="Reid J."/>
            <person name="Worley K."/>
            <person name="Petrosino J."/>
            <person name="Highlander S."/>
            <person name="Gibbs R."/>
        </authorList>
    </citation>
    <scope>NUCLEOTIDE SEQUENCE [LARGE SCALE GENOMIC DNA]</scope>
    <source>
        <strain evidence="1">ATCC 33707</strain>
    </source>
</reference>
<organism evidence="1 2">
    <name type="scientific">Prescottella equi ATCC 33707</name>
    <dbReference type="NCBI Taxonomy" id="525370"/>
    <lineage>
        <taxon>Bacteria</taxon>
        <taxon>Bacillati</taxon>
        <taxon>Actinomycetota</taxon>
        <taxon>Actinomycetes</taxon>
        <taxon>Mycobacteriales</taxon>
        <taxon>Nocardiaceae</taxon>
        <taxon>Prescottella</taxon>
    </lineage>
</organism>
<sequence length="57" mass="6769">MYRSAAVMSRTDVTNRSRGRRSRFIFALMRSRLRGWKVTTRGFPPHPSHEERLTYQG</sequence>
<accession>E9T6A2</accession>
<dbReference type="AlphaFoldDB" id="E9T6A2"/>
<proteinExistence type="predicted"/>
<name>E9T6A2_RHOHA</name>
<comment type="caution">
    <text evidence="1">The sequence shown here is derived from an EMBL/GenBank/DDBJ whole genome shotgun (WGS) entry which is preliminary data.</text>
</comment>
<dbReference type="HOGENOM" id="CLU_2993746_0_0_11"/>
<keyword evidence="2" id="KW-1185">Reference proteome</keyword>
<dbReference type="EMBL" id="ADNW02000024">
    <property type="protein sequence ID" value="EGD22089.1"/>
    <property type="molecule type" value="Genomic_DNA"/>
</dbReference>
<evidence type="ECO:0000313" key="2">
    <source>
        <dbReference type="Proteomes" id="UP000004245"/>
    </source>
</evidence>
<protein>
    <submittedName>
        <fullName evidence="1">Uncharacterized protein</fullName>
    </submittedName>
</protein>
<gene>
    <name evidence="1" type="ORF">HMPREF0724_14308</name>
</gene>
<dbReference type="Proteomes" id="UP000004245">
    <property type="component" value="Unassembled WGS sequence"/>
</dbReference>
<evidence type="ECO:0000313" key="1">
    <source>
        <dbReference type="EMBL" id="EGD22089.1"/>
    </source>
</evidence>